<comment type="caution">
    <text evidence="4">The sequence shown here is derived from an EMBL/GenBank/DDBJ whole genome shotgun (WGS) entry which is preliminary data.</text>
</comment>
<dbReference type="Gene3D" id="2.40.128.110">
    <property type="entry name" value="Lipid/polyisoprenoid-binding, YceI-like"/>
    <property type="match status" value="1"/>
</dbReference>
<dbReference type="SUPFAM" id="SSF101874">
    <property type="entry name" value="YceI-like"/>
    <property type="match status" value="1"/>
</dbReference>
<feature type="chain" id="PRO_5047338473" evidence="2">
    <location>
        <begin position="22"/>
        <end position="213"/>
    </location>
</feature>
<evidence type="ECO:0000256" key="2">
    <source>
        <dbReference type="SAM" id="SignalP"/>
    </source>
</evidence>
<feature type="signal peptide" evidence="2">
    <location>
        <begin position="1"/>
        <end position="21"/>
    </location>
</feature>
<dbReference type="EMBL" id="JAZEWV010000001">
    <property type="protein sequence ID" value="MEE4540418.1"/>
    <property type="molecule type" value="Genomic_DNA"/>
</dbReference>
<proteinExistence type="inferred from homology"/>
<evidence type="ECO:0000313" key="4">
    <source>
        <dbReference type="EMBL" id="MEE4540418.1"/>
    </source>
</evidence>
<sequence>MGLFARKTTAAATAAPTAAPAAAPAAATAVATADLTHLTGDYAIDTSHSEIGFSARHAMVTTIRGRFTEYEGTFTLDGADPSASRAALTIKVASIDTALSARDEHLRNGDFFAAEEFPAITFRSTGTEQIDAETYRMHGDLTVKGTTRPVAIDLTLNGQVTDPYGNVRVAFDGSATVSRADWGLTYNAALEGGGVLISDKVKLTFDISAVKQA</sequence>
<evidence type="ECO:0000256" key="1">
    <source>
        <dbReference type="ARBA" id="ARBA00008812"/>
    </source>
</evidence>
<comment type="similarity">
    <text evidence="1">Belongs to the UPF0312 family.</text>
</comment>
<dbReference type="SMART" id="SM00867">
    <property type="entry name" value="YceI"/>
    <property type="match status" value="1"/>
</dbReference>
<dbReference type="PANTHER" id="PTHR34406:SF1">
    <property type="entry name" value="PROTEIN YCEI"/>
    <property type="match status" value="1"/>
</dbReference>
<dbReference type="RefSeq" id="WP_330792111.1">
    <property type="nucleotide sequence ID" value="NZ_JAZEWV010000001.1"/>
</dbReference>
<dbReference type="Pfam" id="PF04264">
    <property type="entry name" value="YceI"/>
    <property type="match status" value="1"/>
</dbReference>
<feature type="domain" description="Lipid/polyisoprenoid-binding YceI-like" evidence="3">
    <location>
        <begin position="41"/>
        <end position="210"/>
    </location>
</feature>
<dbReference type="InterPro" id="IPR036761">
    <property type="entry name" value="TTHA0802/YceI-like_sf"/>
</dbReference>
<keyword evidence="5" id="KW-1185">Reference proteome</keyword>
<protein>
    <submittedName>
        <fullName evidence="4">YceI family protein</fullName>
    </submittedName>
</protein>
<dbReference type="PANTHER" id="PTHR34406">
    <property type="entry name" value="PROTEIN YCEI"/>
    <property type="match status" value="1"/>
</dbReference>
<name>A0ABU7P426_9ACTN</name>
<gene>
    <name evidence="4" type="ORF">V2S66_00355</name>
</gene>
<reference evidence="4 5" key="1">
    <citation type="submission" date="2023-12" db="EMBL/GenBank/DDBJ databases">
        <title>Streptomyces sp. V4-01.</title>
        <authorList>
            <person name="Somphong A."/>
            <person name="Phongsopitanun W."/>
        </authorList>
    </citation>
    <scope>NUCLEOTIDE SEQUENCE [LARGE SCALE GENOMIC DNA]</scope>
    <source>
        <strain evidence="4 5">V4-01</strain>
    </source>
</reference>
<evidence type="ECO:0000313" key="5">
    <source>
        <dbReference type="Proteomes" id="UP001344658"/>
    </source>
</evidence>
<dbReference type="InterPro" id="IPR007372">
    <property type="entry name" value="Lipid/polyisoprenoid-bd_YceI"/>
</dbReference>
<dbReference type="Proteomes" id="UP001344658">
    <property type="component" value="Unassembled WGS sequence"/>
</dbReference>
<evidence type="ECO:0000259" key="3">
    <source>
        <dbReference type="SMART" id="SM00867"/>
    </source>
</evidence>
<accession>A0ABU7P426</accession>
<organism evidence="4 5">
    <name type="scientific">Actinacidiphila polyblastidii</name>
    <dbReference type="NCBI Taxonomy" id="3110430"/>
    <lineage>
        <taxon>Bacteria</taxon>
        <taxon>Bacillati</taxon>
        <taxon>Actinomycetota</taxon>
        <taxon>Actinomycetes</taxon>
        <taxon>Kitasatosporales</taxon>
        <taxon>Streptomycetaceae</taxon>
        <taxon>Actinacidiphila</taxon>
    </lineage>
</organism>
<keyword evidence="2" id="KW-0732">Signal</keyword>